<feature type="binding site" evidence="18">
    <location>
        <position position="83"/>
    </location>
    <ligand>
        <name>Zn(2+)</name>
        <dbReference type="ChEBI" id="CHEBI:29105"/>
        <note>catalytic</note>
    </ligand>
</feature>
<reference evidence="20" key="1">
    <citation type="journal article" date="2014" name="Int. J. Syst. Evol. Microbiol.">
        <title>Complete genome sequence of Corynebacterium casei LMG S-19264T (=DSM 44701T), isolated from a smear-ripened cheese.</title>
        <authorList>
            <consortium name="US DOE Joint Genome Institute (JGI-PGF)"/>
            <person name="Walter F."/>
            <person name="Albersmeier A."/>
            <person name="Kalinowski J."/>
            <person name="Ruckert C."/>
        </authorList>
    </citation>
    <scope>NUCLEOTIDE SEQUENCE</scope>
    <source>
        <strain evidence="20">CGMCC 1.12698</strain>
    </source>
</reference>
<evidence type="ECO:0000256" key="8">
    <source>
        <dbReference type="ARBA" id="ARBA00022801"/>
    </source>
</evidence>
<dbReference type="InterPro" id="IPR004794">
    <property type="entry name" value="Eubact_RibD"/>
</dbReference>
<comment type="function">
    <text evidence="1 15">Converts 2,5-diamino-6-(ribosylamino)-4(3h)-pyrimidinone 5'-phosphate into 5-amino-6-(ribosylamino)-2,4(1h,3h)-pyrimidinedione 5'-phosphate.</text>
</comment>
<accession>A0A917AN29</accession>
<dbReference type="FunFam" id="3.40.140.10:FF:000025">
    <property type="entry name" value="Riboflavin biosynthesis protein RibD"/>
    <property type="match status" value="1"/>
</dbReference>
<dbReference type="EC" id="1.1.1.193" evidence="15"/>
<keyword evidence="12" id="KW-0511">Multifunctional enzyme</keyword>
<dbReference type="InterPro" id="IPR002734">
    <property type="entry name" value="RibDG_C"/>
</dbReference>
<dbReference type="GO" id="GO:0008703">
    <property type="term" value="F:5-amino-6-(5-phosphoribosylamino)uracil reductase activity"/>
    <property type="evidence" value="ECO:0007669"/>
    <property type="project" value="UniProtKB-EC"/>
</dbReference>
<protein>
    <recommendedName>
        <fullName evidence="15">Riboflavin biosynthesis protein RibD</fullName>
    </recommendedName>
    <domain>
        <recommendedName>
            <fullName evidence="15">Diaminohydroxyphosphoribosylaminopyrimidine deaminase</fullName>
            <shortName evidence="15">DRAP deaminase</shortName>
            <ecNumber evidence="15">3.5.4.26</ecNumber>
        </recommendedName>
        <alternativeName>
            <fullName evidence="15">Riboflavin-specific deaminase</fullName>
        </alternativeName>
    </domain>
    <domain>
        <recommendedName>
            <fullName evidence="15">5-amino-6-(5-phosphoribosylamino)uracil reductase</fullName>
            <ecNumber evidence="15">1.1.1.193</ecNumber>
        </recommendedName>
        <alternativeName>
            <fullName evidence="15">HTP reductase</fullName>
        </alternativeName>
    </domain>
</protein>
<evidence type="ECO:0000256" key="12">
    <source>
        <dbReference type="ARBA" id="ARBA00023268"/>
    </source>
</evidence>
<feature type="binding site" evidence="17">
    <location>
        <position position="178"/>
    </location>
    <ligand>
        <name>NADP(+)</name>
        <dbReference type="ChEBI" id="CHEBI:58349"/>
    </ligand>
</feature>
<comment type="pathway">
    <text evidence="2 15">Cofactor biosynthesis; riboflavin biosynthesis; 5-amino-6-(D-ribitylamino)uracil from GTP: step 2/4.</text>
</comment>
<dbReference type="InterPro" id="IPR016192">
    <property type="entry name" value="APOBEC/CMP_deaminase_Zn-bd"/>
</dbReference>
<evidence type="ECO:0000256" key="3">
    <source>
        <dbReference type="ARBA" id="ARBA00004910"/>
    </source>
</evidence>
<dbReference type="PIRSF" id="PIRSF006769">
    <property type="entry name" value="RibD"/>
    <property type="match status" value="1"/>
</dbReference>
<dbReference type="Pfam" id="PF01872">
    <property type="entry name" value="RibD_C"/>
    <property type="match status" value="1"/>
</dbReference>
<dbReference type="GO" id="GO:0008835">
    <property type="term" value="F:diaminohydroxyphosphoribosylaminopyrimidine deaminase activity"/>
    <property type="evidence" value="ECO:0007669"/>
    <property type="project" value="UniProtKB-EC"/>
</dbReference>
<dbReference type="SUPFAM" id="SSF53597">
    <property type="entry name" value="Dihydrofolate reductase-like"/>
    <property type="match status" value="1"/>
</dbReference>
<evidence type="ECO:0000256" key="17">
    <source>
        <dbReference type="PIRSR" id="PIRSR006769-2"/>
    </source>
</evidence>
<name>A0A917AN29_9BACI</name>
<keyword evidence="6 15" id="KW-0686">Riboflavin biosynthesis</keyword>
<evidence type="ECO:0000256" key="15">
    <source>
        <dbReference type="PIRNR" id="PIRNR006769"/>
    </source>
</evidence>
<dbReference type="NCBIfam" id="TIGR00326">
    <property type="entry name" value="eubact_ribD"/>
    <property type="match status" value="1"/>
</dbReference>
<evidence type="ECO:0000313" key="20">
    <source>
        <dbReference type="EMBL" id="GGE62880.1"/>
    </source>
</evidence>
<comment type="caution">
    <text evidence="20">The sequence shown here is derived from an EMBL/GenBank/DDBJ whole genome shotgun (WGS) entry which is preliminary data.</text>
</comment>
<evidence type="ECO:0000256" key="6">
    <source>
        <dbReference type="ARBA" id="ARBA00022619"/>
    </source>
</evidence>
<keyword evidence="9 15" id="KW-0862">Zinc</keyword>
<dbReference type="AlphaFoldDB" id="A0A917AN29"/>
<dbReference type="Proteomes" id="UP000605259">
    <property type="component" value="Unassembled WGS sequence"/>
</dbReference>
<comment type="catalytic activity">
    <reaction evidence="13 15">
        <text>5-amino-6-(5-phospho-D-ribitylamino)uracil + NADP(+) = 5-amino-6-(5-phospho-D-ribosylamino)uracil + NADPH + H(+)</text>
        <dbReference type="Rhea" id="RHEA:17845"/>
        <dbReference type="ChEBI" id="CHEBI:15378"/>
        <dbReference type="ChEBI" id="CHEBI:57783"/>
        <dbReference type="ChEBI" id="CHEBI:58349"/>
        <dbReference type="ChEBI" id="CHEBI:58421"/>
        <dbReference type="ChEBI" id="CHEBI:58453"/>
        <dbReference type="EC" id="1.1.1.193"/>
    </reaction>
</comment>
<dbReference type="InterPro" id="IPR011549">
    <property type="entry name" value="RibD_C"/>
</dbReference>
<dbReference type="Gene3D" id="3.40.140.10">
    <property type="entry name" value="Cytidine Deaminase, domain 2"/>
    <property type="match status" value="1"/>
</dbReference>
<evidence type="ECO:0000256" key="18">
    <source>
        <dbReference type="PIRSR" id="PIRSR006769-3"/>
    </source>
</evidence>
<dbReference type="GO" id="GO:0009231">
    <property type="term" value="P:riboflavin biosynthetic process"/>
    <property type="evidence" value="ECO:0007669"/>
    <property type="project" value="UniProtKB-KW"/>
</dbReference>
<dbReference type="InterPro" id="IPR050765">
    <property type="entry name" value="Riboflavin_Biosynth_HTPR"/>
</dbReference>
<comment type="pathway">
    <text evidence="3 15">Cofactor biosynthesis; riboflavin biosynthesis; 5-amino-6-(D-ribitylamino)uracil from GTP: step 3/4.</text>
</comment>
<evidence type="ECO:0000256" key="1">
    <source>
        <dbReference type="ARBA" id="ARBA00002151"/>
    </source>
</evidence>
<feature type="active site" description="Proton donor" evidence="16">
    <location>
        <position position="60"/>
    </location>
</feature>
<evidence type="ECO:0000256" key="2">
    <source>
        <dbReference type="ARBA" id="ARBA00004882"/>
    </source>
</evidence>
<dbReference type="Pfam" id="PF00383">
    <property type="entry name" value="dCMP_cyt_deam_1"/>
    <property type="match status" value="1"/>
</dbReference>
<dbReference type="EC" id="3.5.4.26" evidence="15"/>
<dbReference type="InterPro" id="IPR024072">
    <property type="entry name" value="DHFR-like_dom_sf"/>
</dbReference>
<feature type="binding site" evidence="17">
    <location>
        <position position="162"/>
    </location>
    <ligand>
        <name>NADP(+)</name>
        <dbReference type="ChEBI" id="CHEBI:58349"/>
    </ligand>
</feature>
<feature type="binding site" evidence="17">
    <location>
        <position position="212"/>
    </location>
    <ligand>
        <name>substrate</name>
    </ligand>
</feature>
<dbReference type="GO" id="GO:0008270">
    <property type="term" value="F:zinc ion binding"/>
    <property type="evidence" value="ECO:0007669"/>
    <property type="project" value="InterPro"/>
</dbReference>
<comment type="similarity">
    <text evidence="4 15">In the N-terminal section; belongs to the cytidine and deoxycytidylate deaminase family.</text>
</comment>
<comment type="catalytic activity">
    <reaction evidence="14 15">
        <text>2,5-diamino-6-hydroxy-4-(5-phosphoribosylamino)-pyrimidine + H2O + H(+) = 5-amino-6-(5-phospho-D-ribosylamino)uracil + NH4(+)</text>
        <dbReference type="Rhea" id="RHEA:21868"/>
        <dbReference type="ChEBI" id="CHEBI:15377"/>
        <dbReference type="ChEBI" id="CHEBI:15378"/>
        <dbReference type="ChEBI" id="CHEBI:28938"/>
        <dbReference type="ChEBI" id="CHEBI:58453"/>
        <dbReference type="ChEBI" id="CHEBI:58614"/>
        <dbReference type="EC" id="3.5.4.26"/>
    </reaction>
</comment>
<dbReference type="CDD" id="cd01284">
    <property type="entry name" value="Riboflavin_deaminase-reductase"/>
    <property type="match status" value="1"/>
</dbReference>
<organism evidence="20 21">
    <name type="scientific">Priestia taiwanensis</name>
    <dbReference type="NCBI Taxonomy" id="1347902"/>
    <lineage>
        <taxon>Bacteria</taxon>
        <taxon>Bacillati</taxon>
        <taxon>Bacillota</taxon>
        <taxon>Bacilli</taxon>
        <taxon>Bacillales</taxon>
        <taxon>Bacillaceae</taxon>
        <taxon>Priestia</taxon>
    </lineage>
</organism>
<keyword evidence="10 15" id="KW-0521">NADP</keyword>
<evidence type="ECO:0000256" key="14">
    <source>
        <dbReference type="ARBA" id="ARBA00049886"/>
    </source>
</evidence>
<dbReference type="PROSITE" id="PS00903">
    <property type="entry name" value="CYT_DCMP_DEAMINASES_1"/>
    <property type="match status" value="1"/>
</dbReference>
<evidence type="ECO:0000256" key="16">
    <source>
        <dbReference type="PIRSR" id="PIRSR006769-1"/>
    </source>
</evidence>
<feature type="binding site" evidence="17">
    <location>
        <position position="204"/>
    </location>
    <ligand>
        <name>NADP(+)</name>
        <dbReference type="ChEBI" id="CHEBI:58349"/>
    </ligand>
</feature>
<comment type="cofactor">
    <cofactor evidence="15 18">
        <name>Zn(2+)</name>
        <dbReference type="ChEBI" id="CHEBI:29105"/>
    </cofactor>
    <text evidence="15 18">Binds 1 zinc ion.</text>
</comment>
<dbReference type="SUPFAM" id="SSF53927">
    <property type="entry name" value="Cytidine deaminase-like"/>
    <property type="match status" value="1"/>
</dbReference>
<keyword evidence="8 15" id="KW-0378">Hydrolase</keyword>
<dbReference type="InterPro" id="IPR002125">
    <property type="entry name" value="CMP_dCMP_dom"/>
</dbReference>
<evidence type="ECO:0000256" key="5">
    <source>
        <dbReference type="ARBA" id="ARBA00007417"/>
    </source>
</evidence>
<dbReference type="Gene3D" id="3.40.430.10">
    <property type="entry name" value="Dihydrofolate Reductase, subunit A"/>
    <property type="match status" value="1"/>
</dbReference>
<feature type="binding site" evidence="18">
    <location>
        <position position="92"/>
    </location>
    <ligand>
        <name>Zn(2+)</name>
        <dbReference type="ChEBI" id="CHEBI:29105"/>
        <note>catalytic</note>
    </ligand>
</feature>
<feature type="binding site" evidence="17">
    <location>
        <begin position="301"/>
        <end position="307"/>
    </location>
    <ligand>
        <name>NADP(+)</name>
        <dbReference type="ChEBI" id="CHEBI:58349"/>
    </ligand>
</feature>
<feature type="binding site" evidence="18">
    <location>
        <position position="58"/>
    </location>
    <ligand>
        <name>Zn(2+)</name>
        <dbReference type="ChEBI" id="CHEBI:29105"/>
        <note>catalytic</note>
    </ligand>
</feature>
<evidence type="ECO:0000256" key="11">
    <source>
        <dbReference type="ARBA" id="ARBA00023002"/>
    </source>
</evidence>
<feature type="binding site" evidence="17">
    <location>
        <position position="192"/>
    </location>
    <ligand>
        <name>substrate</name>
    </ligand>
</feature>
<feature type="domain" description="CMP/dCMP-type deaminase" evidence="19">
    <location>
        <begin position="9"/>
        <end position="131"/>
    </location>
</feature>
<reference evidence="20" key="2">
    <citation type="submission" date="2020-09" db="EMBL/GenBank/DDBJ databases">
        <authorList>
            <person name="Sun Q."/>
            <person name="Zhou Y."/>
        </authorList>
    </citation>
    <scope>NUCLEOTIDE SEQUENCE</scope>
    <source>
        <strain evidence="20">CGMCC 1.12698</strain>
    </source>
</reference>
<dbReference type="PROSITE" id="PS51747">
    <property type="entry name" value="CYT_DCMP_DEAMINASES_2"/>
    <property type="match status" value="1"/>
</dbReference>
<feature type="binding site" evidence="17">
    <location>
        <position position="215"/>
    </location>
    <ligand>
        <name>substrate</name>
    </ligand>
</feature>
<keyword evidence="7 15" id="KW-0479">Metal-binding</keyword>
<evidence type="ECO:0000256" key="10">
    <source>
        <dbReference type="ARBA" id="ARBA00022857"/>
    </source>
</evidence>
<dbReference type="EMBL" id="BMFK01000001">
    <property type="protein sequence ID" value="GGE62880.1"/>
    <property type="molecule type" value="Genomic_DNA"/>
</dbReference>
<evidence type="ECO:0000256" key="4">
    <source>
        <dbReference type="ARBA" id="ARBA00005259"/>
    </source>
</evidence>
<keyword evidence="11 15" id="KW-0560">Oxidoreductase</keyword>
<feature type="binding site" evidence="17">
    <location>
        <position position="299"/>
    </location>
    <ligand>
        <name>substrate</name>
    </ligand>
</feature>
<dbReference type="PANTHER" id="PTHR38011:SF7">
    <property type="entry name" value="2,5-DIAMINO-6-RIBOSYLAMINO-4(3H)-PYRIMIDINONE 5'-PHOSPHATE REDUCTASE"/>
    <property type="match status" value="1"/>
</dbReference>
<evidence type="ECO:0000256" key="7">
    <source>
        <dbReference type="ARBA" id="ARBA00022723"/>
    </source>
</evidence>
<evidence type="ECO:0000313" key="21">
    <source>
        <dbReference type="Proteomes" id="UP000605259"/>
    </source>
</evidence>
<dbReference type="InterPro" id="IPR016193">
    <property type="entry name" value="Cytidine_deaminase-like"/>
</dbReference>
<gene>
    <name evidence="20" type="primary">ribD</name>
    <name evidence="20" type="ORF">GCM10007140_11460</name>
</gene>
<evidence type="ECO:0000256" key="13">
    <source>
        <dbReference type="ARBA" id="ARBA00049861"/>
    </source>
</evidence>
<feature type="binding site" evidence="17">
    <location>
        <position position="208"/>
    </location>
    <ligand>
        <name>NADP(+)</name>
        <dbReference type="ChEBI" id="CHEBI:58349"/>
    </ligand>
</feature>
<dbReference type="PANTHER" id="PTHR38011">
    <property type="entry name" value="DIHYDROFOLATE REDUCTASE FAMILY PROTEIN (AFU_ORTHOLOGUE AFUA_8G06820)"/>
    <property type="match status" value="1"/>
</dbReference>
<evidence type="ECO:0000256" key="9">
    <source>
        <dbReference type="ARBA" id="ARBA00022833"/>
    </source>
</evidence>
<feature type="binding site" evidence="17">
    <location>
        <position position="176"/>
    </location>
    <ligand>
        <name>substrate</name>
    </ligand>
</feature>
<comment type="similarity">
    <text evidence="5 15">In the C-terminal section; belongs to the HTP reductase family.</text>
</comment>
<dbReference type="GO" id="GO:0050661">
    <property type="term" value="F:NADP binding"/>
    <property type="evidence" value="ECO:0007669"/>
    <property type="project" value="InterPro"/>
</dbReference>
<dbReference type="NCBIfam" id="TIGR00227">
    <property type="entry name" value="ribD_Cterm"/>
    <property type="match status" value="1"/>
</dbReference>
<evidence type="ECO:0000259" key="19">
    <source>
        <dbReference type="PROSITE" id="PS51747"/>
    </source>
</evidence>
<feature type="binding site" evidence="17">
    <location>
        <position position="230"/>
    </location>
    <ligand>
        <name>NADP(+)</name>
        <dbReference type="ChEBI" id="CHEBI:58349"/>
    </ligand>
</feature>
<proteinExistence type="inferred from homology"/>
<sequence>MFKKEGGSVGDVKYMELALQIASATKGQTSPNPVVGAVVVKNGQIVGIGTHLQAGEEHAEVHALRMAGKKAKGSTLYVTLEPCNHVGKTGRCTDLIVENKVTRVVVAMTDPNPLVAGSGITRLRNAGVRVDVGLLEKQARDLNEVFCHFITTNEPFVTLKQAVTLDGKIATASRDSKWITCEEARHDVHDLRHTHDAILVGVNTVIQDNPYLTARIIPEQKQPIRIVLDTTLRTPVESHIVQDKKAPTWIFVGYHASRERIEEIESYGVRVFQLQTKTIYIEDVVCVLGEQRVASLLVEGGQQINMGFLQAKKVNKVITYIAPKIIGGIDSLSSFGGSGVERMMDAYSFQFTSIEQIGTDIKVVTIPKFAKGDHSSCLQG</sequence>
<keyword evidence="21" id="KW-1185">Reference proteome</keyword>